<reference evidence="6 7" key="1">
    <citation type="journal article" date="2016" name="Proc. Natl. Acad. Sci. U.S.A.">
        <title>Comparative genomics of biotechnologically important yeasts.</title>
        <authorList>
            <person name="Riley R."/>
            <person name="Haridas S."/>
            <person name="Wolfe K.H."/>
            <person name="Lopes M.R."/>
            <person name="Hittinger C.T."/>
            <person name="Goeker M."/>
            <person name="Salamov A.A."/>
            <person name="Wisecaver J.H."/>
            <person name="Long T.M."/>
            <person name="Calvey C.H."/>
            <person name="Aerts A.L."/>
            <person name="Barry K.W."/>
            <person name="Choi C."/>
            <person name="Clum A."/>
            <person name="Coughlan A.Y."/>
            <person name="Deshpande S."/>
            <person name="Douglass A.P."/>
            <person name="Hanson S.J."/>
            <person name="Klenk H.-P."/>
            <person name="LaButti K.M."/>
            <person name="Lapidus A."/>
            <person name="Lindquist E.A."/>
            <person name="Lipzen A.M."/>
            <person name="Meier-Kolthoff J.P."/>
            <person name="Ohm R.A."/>
            <person name="Otillar R.P."/>
            <person name="Pangilinan J.L."/>
            <person name="Peng Y."/>
            <person name="Rokas A."/>
            <person name="Rosa C.A."/>
            <person name="Scheuner C."/>
            <person name="Sibirny A.A."/>
            <person name="Slot J.C."/>
            <person name="Stielow J.B."/>
            <person name="Sun H."/>
            <person name="Kurtzman C.P."/>
            <person name="Blackwell M."/>
            <person name="Grigoriev I.V."/>
            <person name="Jeffries T.W."/>
        </authorList>
    </citation>
    <scope>NUCLEOTIDE SEQUENCE [LARGE SCALE GENOMIC DNA]</scope>
    <source>
        <strain evidence="6 7">NRRL Y-2026</strain>
    </source>
</reference>
<evidence type="ECO:0000256" key="2">
    <source>
        <dbReference type="ARBA" id="ARBA00022553"/>
    </source>
</evidence>
<accession>A0A1E3NLK4</accession>
<organism evidence="6 7">
    <name type="scientific">Pichia membranifaciens NRRL Y-2026</name>
    <dbReference type="NCBI Taxonomy" id="763406"/>
    <lineage>
        <taxon>Eukaryota</taxon>
        <taxon>Fungi</taxon>
        <taxon>Dikarya</taxon>
        <taxon>Ascomycota</taxon>
        <taxon>Saccharomycotina</taxon>
        <taxon>Pichiomycetes</taxon>
        <taxon>Pichiales</taxon>
        <taxon>Pichiaceae</taxon>
        <taxon>Pichia</taxon>
    </lineage>
</organism>
<keyword evidence="2" id="KW-0597">Phosphoprotein</keyword>
<feature type="compositionally biased region" description="Low complexity" evidence="5">
    <location>
        <begin position="43"/>
        <end position="52"/>
    </location>
</feature>
<dbReference type="EMBL" id="KV454002">
    <property type="protein sequence ID" value="ODQ47025.1"/>
    <property type="molecule type" value="Genomic_DNA"/>
</dbReference>
<dbReference type="GO" id="GO:0000447">
    <property type="term" value="P:endonucleolytic cleavage in ITS1 to separate SSU-rRNA from 5.8S rRNA and LSU-rRNA from tricistronic rRNA transcript (SSU-rRNA, 5.8S rRNA, LSU-rRNA)"/>
    <property type="evidence" value="ECO:0007669"/>
    <property type="project" value="EnsemblFungi"/>
</dbReference>
<feature type="region of interest" description="Disordered" evidence="5">
    <location>
        <begin position="497"/>
        <end position="558"/>
    </location>
</feature>
<protein>
    <recommendedName>
        <fullName evidence="8">U3 small nucleolar RNA-associated protein 14</fullName>
    </recommendedName>
</protein>
<feature type="compositionally biased region" description="Acidic residues" evidence="5">
    <location>
        <begin position="152"/>
        <end position="200"/>
    </location>
</feature>
<keyword evidence="7" id="KW-1185">Reference proteome</keyword>
<keyword evidence="4" id="KW-0175">Coiled coil</keyword>
<feature type="region of interest" description="Disordered" evidence="5">
    <location>
        <begin position="748"/>
        <end position="779"/>
    </location>
</feature>
<evidence type="ECO:0000256" key="1">
    <source>
        <dbReference type="ARBA" id="ARBA00004604"/>
    </source>
</evidence>
<gene>
    <name evidence="6" type="ORF">PICMEDRAFT_49487</name>
</gene>
<sequence length="946" mass="108441">MARPQYRNKKESSRKKTVSPKATGGKPSFEFGDAVLDASRFLSNGSSNNSSRGRGGKEDDEENSGFQFEDEELDSDDALGSEDDLDDYMSKSSKRNTEDDEKLDEYGENEDGWDSVDEGELLTLSEIWDRDDKELNSAKKSSTKAKDHDLVFNDEEDEEDEGEEENSESESDDDDDDDDDDDNDDDDPFDEMNISEDDQNDIQLDSVMKNLKKNLPKDSNDKLRKQLINDNSAENEYSLPNQGDALTFDDMLEDIENLDGEENGGFNNDLIHDIAKHSKQLKELKEAALDEEEQYELNTNENSAFAIPLPINIQKRHDRRAAYEIQKEQVNRWREVIAHNREKKVLKFIPEKIKLDKTAAFKADSNIAVNDFEAKLDSIIDQSNTESKKTEDLFENIETAKLSKAEMLKRTNELRLMRELMYRGMKDSKRLKKIKSKAYRKQMRKEKLKENLLISQANRQEGIEDDDEEDVENDAVYKRARERMTLKHKNTSQWARQMIKSGMSKDKSTRDEMEEMLKQSEHLRLKQLGKKNADDSSEDERNLSDLEKDVDNMDEVDDEKLSKIGKGVLAMDFMKNAEERDRLVKLKEIDFLKKMNSDNSQNYGFQDDQSASGVNITMNSGRRVYTPSARVAAEEALKADQKLMEELDEDDSRSLQNRLSVKERNGVKIVENSEKRTYSGDDNVASGESANNDEENPWLVDHSENDDDSEDDNKSKSSTKLKIIDSSSSKLVKAGARIAKKLSKRKDLLKKERDDDDDTGHDFAAKSDDEFEDDVDEDDDDNVRIFKQADLIKQAFAGDDVLVEEFEQEKREVEEEEGDKEVNLVVPGWGSWAGTEAGADDGWGVPRNNKKRKIVKTIQGVVSKDKRLDKGKANVIINEKVNKKNTKYQTDKIPYPYKTWEEYERSLRVPLGKEWTTTQTHHKMITPKVITKFGSVIDPLKAPFSE</sequence>
<dbReference type="GO" id="GO:0000480">
    <property type="term" value="P:endonucleolytic cleavage in 5'-ETS of tricistronic rRNA transcript (SSU-rRNA, 5.8S rRNA, LSU-rRNA)"/>
    <property type="evidence" value="ECO:0007669"/>
    <property type="project" value="EnsemblFungi"/>
</dbReference>
<proteinExistence type="predicted"/>
<evidence type="ECO:0000256" key="4">
    <source>
        <dbReference type="SAM" id="Coils"/>
    </source>
</evidence>
<keyword evidence="3" id="KW-0539">Nucleus</keyword>
<dbReference type="GO" id="GO:0032040">
    <property type="term" value="C:small-subunit processome"/>
    <property type="evidence" value="ECO:0007669"/>
    <property type="project" value="EnsemblFungi"/>
</dbReference>
<comment type="subcellular location">
    <subcellularLocation>
        <location evidence="1">Nucleus</location>
        <location evidence="1">Nucleolus</location>
    </subcellularLocation>
</comment>
<evidence type="ECO:0000313" key="6">
    <source>
        <dbReference type="EMBL" id="ODQ47025.1"/>
    </source>
</evidence>
<dbReference type="PANTHER" id="PTHR14150">
    <property type="entry name" value="U3 SMALL NUCLEOLAR RNA-ASSOCIATED PROTEIN 14"/>
    <property type="match status" value="1"/>
</dbReference>
<dbReference type="GeneID" id="30179826"/>
<feature type="compositionally biased region" description="Basic and acidic residues" evidence="5">
    <location>
        <begin position="127"/>
        <end position="137"/>
    </location>
</feature>
<feature type="region of interest" description="Disordered" evidence="5">
    <location>
        <begin position="672"/>
        <end position="721"/>
    </location>
</feature>
<dbReference type="GO" id="GO:0000472">
    <property type="term" value="P:endonucleolytic cleavage to generate mature 5'-end of SSU-rRNA from (SSU-rRNA, 5.8S rRNA, LSU-rRNA)"/>
    <property type="evidence" value="ECO:0007669"/>
    <property type="project" value="EnsemblFungi"/>
</dbReference>
<feature type="coiled-coil region" evidence="4">
    <location>
        <begin position="267"/>
        <end position="301"/>
    </location>
</feature>
<dbReference type="AlphaFoldDB" id="A0A1E3NLK4"/>
<feature type="compositionally biased region" description="Acidic residues" evidence="5">
    <location>
        <begin position="769"/>
        <end position="779"/>
    </location>
</feature>
<name>A0A1E3NLK4_9ASCO</name>
<dbReference type="RefSeq" id="XP_019018138.1">
    <property type="nucleotide sequence ID" value="XM_019163139.1"/>
</dbReference>
<dbReference type="OrthoDB" id="277439at2759"/>
<feature type="compositionally biased region" description="Basic and acidic residues" evidence="5">
    <location>
        <begin position="503"/>
        <end position="524"/>
    </location>
</feature>
<dbReference type="Proteomes" id="UP000094455">
    <property type="component" value="Unassembled WGS sequence"/>
</dbReference>
<dbReference type="PANTHER" id="PTHR14150:SF12">
    <property type="entry name" value="U3 SMALL NUCLEOLAR RNA-ASSOCIATED PROTEIN 14 HOMOLOG A"/>
    <property type="match status" value="1"/>
</dbReference>
<evidence type="ECO:0000256" key="3">
    <source>
        <dbReference type="ARBA" id="ARBA00023242"/>
    </source>
</evidence>
<dbReference type="GO" id="GO:0008047">
    <property type="term" value="F:enzyme activator activity"/>
    <property type="evidence" value="ECO:0007669"/>
    <property type="project" value="EnsemblFungi"/>
</dbReference>
<feature type="region of interest" description="Disordered" evidence="5">
    <location>
        <begin position="1"/>
        <end position="204"/>
    </location>
</feature>
<feature type="compositionally biased region" description="Acidic residues" evidence="5">
    <location>
        <begin position="98"/>
        <end position="120"/>
    </location>
</feature>
<dbReference type="Pfam" id="PF04615">
    <property type="entry name" value="Utp14"/>
    <property type="match status" value="1"/>
</dbReference>
<dbReference type="InterPro" id="IPR006709">
    <property type="entry name" value="SSU_processome_Utp14"/>
</dbReference>
<feature type="compositionally biased region" description="Basic and acidic residues" evidence="5">
    <location>
        <begin position="531"/>
        <end position="551"/>
    </location>
</feature>
<evidence type="ECO:0000256" key="5">
    <source>
        <dbReference type="SAM" id="MobiDB-lite"/>
    </source>
</evidence>
<evidence type="ECO:0008006" key="8">
    <source>
        <dbReference type="Google" id="ProtNLM"/>
    </source>
</evidence>
<dbReference type="STRING" id="763406.A0A1E3NLK4"/>
<feature type="compositionally biased region" description="Acidic residues" evidence="5">
    <location>
        <begin position="58"/>
        <end position="87"/>
    </location>
</feature>
<evidence type="ECO:0000313" key="7">
    <source>
        <dbReference type="Proteomes" id="UP000094455"/>
    </source>
</evidence>